<reference evidence="5 6" key="1">
    <citation type="journal article" date="2018" name="Elife">
        <title>Functional genomics of lipid metabolism in the oleaginous yeast Rhodosporidium toruloides.</title>
        <authorList>
            <person name="Coradetti S.T."/>
            <person name="Pinel D."/>
            <person name="Geiselman G."/>
            <person name="Ito M."/>
            <person name="Mondo S."/>
            <person name="Reilly M.C."/>
            <person name="Cheng Y.F."/>
            <person name="Bauer S."/>
            <person name="Grigoriev I."/>
            <person name="Gladden J.M."/>
            <person name="Simmons B.A."/>
            <person name="Brem R."/>
            <person name="Arkin A.P."/>
            <person name="Skerker J.M."/>
        </authorList>
    </citation>
    <scope>NUCLEOTIDE SEQUENCE [LARGE SCALE GENOMIC DNA]</scope>
    <source>
        <strain evidence="5 6">NBRC 0880</strain>
    </source>
</reference>
<dbReference type="InterPro" id="IPR002893">
    <property type="entry name" value="Znf_MYND"/>
</dbReference>
<dbReference type="AlphaFoldDB" id="A0A2T0A6J0"/>
<accession>A0A2T0A6J0</accession>
<evidence type="ECO:0000313" key="6">
    <source>
        <dbReference type="Proteomes" id="UP000239560"/>
    </source>
</evidence>
<dbReference type="SUPFAM" id="SSF144232">
    <property type="entry name" value="HIT/MYND zinc finger-like"/>
    <property type="match status" value="1"/>
</dbReference>
<organism evidence="5 6">
    <name type="scientific">Rhodotorula toruloides</name>
    <name type="common">Yeast</name>
    <name type="synonym">Rhodosporidium toruloides</name>
    <dbReference type="NCBI Taxonomy" id="5286"/>
    <lineage>
        <taxon>Eukaryota</taxon>
        <taxon>Fungi</taxon>
        <taxon>Dikarya</taxon>
        <taxon>Basidiomycota</taxon>
        <taxon>Pucciniomycotina</taxon>
        <taxon>Microbotryomycetes</taxon>
        <taxon>Sporidiobolales</taxon>
        <taxon>Sporidiobolaceae</taxon>
        <taxon>Rhodotorula</taxon>
    </lineage>
</organism>
<feature type="domain" description="MYND-type" evidence="4">
    <location>
        <begin position="9"/>
        <end position="49"/>
    </location>
</feature>
<gene>
    <name evidence="5" type="ORF">AAT19DRAFT_15182</name>
</gene>
<dbReference type="EMBL" id="LCTV02000007">
    <property type="protein sequence ID" value="PRQ73615.1"/>
    <property type="molecule type" value="Genomic_DNA"/>
</dbReference>
<keyword evidence="3" id="KW-0862">Zinc</keyword>
<dbReference type="OrthoDB" id="407198at2759"/>
<dbReference type="Gene3D" id="6.10.140.2220">
    <property type="match status" value="1"/>
</dbReference>
<comment type="caution">
    <text evidence="5">The sequence shown here is derived from an EMBL/GenBank/DDBJ whole genome shotgun (WGS) entry which is preliminary data.</text>
</comment>
<evidence type="ECO:0000256" key="2">
    <source>
        <dbReference type="ARBA" id="ARBA00022771"/>
    </source>
</evidence>
<proteinExistence type="predicted"/>
<evidence type="ECO:0000256" key="1">
    <source>
        <dbReference type="ARBA" id="ARBA00022723"/>
    </source>
</evidence>
<name>A0A2T0A6J0_RHOTO</name>
<evidence type="ECO:0000256" key="3">
    <source>
        <dbReference type="ARBA" id="ARBA00022833"/>
    </source>
</evidence>
<protein>
    <recommendedName>
        <fullName evidence="4">MYND-type domain-containing protein</fullName>
    </recommendedName>
</protein>
<evidence type="ECO:0000259" key="4">
    <source>
        <dbReference type="Pfam" id="PF01753"/>
    </source>
</evidence>
<keyword evidence="1" id="KW-0479">Metal-binding</keyword>
<sequence length="107" mass="11888">MTSESTGKCLVCGTETKNRCSACVKAGIDLFFCSPEHQKFVWPVHRYFCGPGKANPWTWPALTPDEAREALEKLDVKPGPSILNPREHGQSLADALRGLTEFEPEVR</sequence>
<dbReference type="Pfam" id="PF01753">
    <property type="entry name" value="zf-MYND"/>
    <property type="match status" value="1"/>
</dbReference>
<dbReference type="Proteomes" id="UP000239560">
    <property type="component" value="Unassembled WGS sequence"/>
</dbReference>
<dbReference type="GO" id="GO:0008270">
    <property type="term" value="F:zinc ion binding"/>
    <property type="evidence" value="ECO:0007669"/>
    <property type="project" value="UniProtKB-KW"/>
</dbReference>
<keyword evidence="2" id="KW-0863">Zinc-finger</keyword>
<evidence type="ECO:0000313" key="5">
    <source>
        <dbReference type="EMBL" id="PRQ73615.1"/>
    </source>
</evidence>